<name>A0A0G4K586_9SPIR</name>
<keyword evidence="1" id="KW-0812">Transmembrane</keyword>
<keyword evidence="1" id="KW-1133">Transmembrane helix</keyword>
<accession>A0A0G4K586</accession>
<sequence>MIYNINMSKTLKKLINTIIIISIVLFISSCTQRNKTIMLTNIAVDVPEDFKPGFLDGTVAIDDTVAFNESYGIERNTAIYTIVYTKYKPAYSGSINLAKAKNSVINGLRNHPAIKEFEVVSEKVPENMSNSYKVLSSFYYGPNKTYHKSFLMLHDNGILQIICMYNANSKKDDKEIENIINSVRILEQNNTNN</sequence>
<dbReference type="EMBL" id="CVLB01000001">
    <property type="protein sequence ID" value="CRF32342.1"/>
    <property type="molecule type" value="Genomic_DNA"/>
</dbReference>
<evidence type="ECO:0000313" key="2">
    <source>
        <dbReference type="EMBL" id="CRF32342.1"/>
    </source>
</evidence>
<keyword evidence="1" id="KW-0472">Membrane</keyword>
<keyword evidence="3" id="KW-1185">Reference proteome</keyword>
<reference evidence="3" key="1">
    <citation type="submission" date="2015-04" db="EMBL/GenBank/DDBJ databases">
        <authorList>
            <person name="Mushtaq Mamoona"/>
        </authorList>
    </citation>
    <scope>NUCLEOTIDE SEQUENCE [LARGE SCALE GENOMIC DNA]</scope>
    <source>
        <strain evidence="3">AN4859/03</strain>
    </source>
</reference>
<dbReference type="AlphaFoldDB" id="A0A0G4K586"/>
<proteinExistence type="predicted"/>
<gene>
    <name evidence="2" type="ORF">BRSU_0730</name>
</gene>
<dbReference type="OrthoDB" id="307855at2"/>
<protein>
    <submittedName>
        <fullName evidence="2">Uncharacterized protein</fullName>
    </submittedName>
</protein>
<evidence type="ECO:0000256" key="1">
    <source>
        <dbReference type="SAM" id="Phobius"/>
    </source>
</evidence>
<organism evidence="2 3">
    <name type="scientific">Brachyspira suanatina</name>
    <dbReference type="NCBI Taxonomy" id="381802"/>
    <lineage>
        <taxon>Bacteria</taxon>
        <taxon>Pseudomonadati</taxon>
        <taxon>Spirochaetota</taxon>
        <taxon>Spirochaetia</taxon>
        <taxon>Brachyspirales</taxon>
        <taxon>Brachyspiraceae</taxon>
        <taxon>Brachyspira</taxon>
    </lineage>
</organism>
<dbReference type="Proteomes" id="UP000043763">
    <property type="component" value="Unassembled WGS sequence"/>
</dbReference>
<evidence type="ECO:0000313" key="3">
    <source>
        <dbReference type="Proteomes" id="UP000043763"/>
    </source>
</evidence>
<feature type="transmembrane region" description="Helical" evidence="1">
    <location>
        <begin position="14"/>
        <end position="31"/>
    </location>
</feature>